<evidence type="ECO:0000313" key="3">
    <source>
        <dbReference type="Proteomes" id="UP000799429"/>
    </source>
</evidence>
<dbReference type="AlphaFoldDB" id="A0A9P4VS76"/>
<feature type="non-terminal residue" evidence="2">
    <location>
        <position position="72"/>
    </location>
</feature>
<keyword evidence="2" id="KW-0346">Stress response</keyword>
<dbReference type="PANTHER" id="PTHR24074">
    <property type="entry name" value="CO-CHAPERONE PROTEIN DJLA"/>
    <property type="match status" value="1"/>
</dbReference>
<evidence type="ECO:0000259" key="1">
    <source>
        <dbReference type="PROSITE" id="PS50076"/>
    </source>
</evidence>
<reference evidence="2" key="1">
    <citation type="journal article" date="2020" name="Stud. Mycol.">
        <title>101 Dothideomycetes genomes: a test case for predicting lifestyles and emergence of pathogens.</title>
        <authorList>
            <person name="Haridas S."/>
            <person name="Albert R."/>
            <person name="Binder M."/>
            <person name="Bloem J."/>
            <person name="Labutti K."/>
            <person name="Salamov A."/>
            <person name="Andreopoulos B."/>
            <person name="Baker S."/>
            <person name="Barry K."/>
            <person name="Bills G."/>
            <person name="Bluhm B."/>
            <person name="Cannon C."/>
            <person name="Castanera R."/>
            <person name="Culley D."/>
            <person name="Daum C."/>
            <person name="Ezra D."/>
            <person name="Gonzalez J."/>
            <person name="Henrissat B."/>
            <person name="Kuo A."/>
            <person name="Liang C."/>
            <person name="Lipzen A."/>
            <person name="Lutzoni F."/>
            <person name="Magnuson J."/>
            <person name="Mondo S."/>
            <person name="Nolan M."/>
            <person name="Ohm R."/>
            <person name="Pangilinan J."/>
            <person name="Park H.-J."/>
            <person name="Ramirez L."/>
            <person name="Alfaro M."/>
            <person name="Sun H."/>
            <person name="Tritt A."/>
            <person name="Yoshinaga Y."/>
            <person name="Zwiers L.-H."/>
            <person name="Turgeon B."/>
            <person name="Goodwin S."/>
            <person name="Spatafora J."/>
            <person name="Crous P."/>
            <person name="Grigoriev I."/>
        </authorList>
    </citation>
    <scope>NUCLEOTIDE SEQUENCE</scope>
    <source>
        <strain evidence="2">CBS 101060</strain>
    </source>
</reference>
<dbReference type="PROSITE" id="PS50076">
    <property type="entry name" value="DNAJ_2"/>
    <property type="match status" value="1"/>
</dbReference>
<organism evidence="2 3">
    <name type="scientific">Patellaria atrata CBS 101060</name>
    <dbReference type="NCBI Taxonomy" id="1346257"/>
    <lineage>
        <taxon>Eukaryota</taxon>
        <taxon>Fungi</taxon>
        <taxon>Dikarya</taxon>
        <taxon>Ascomycota</taxon>
        <taxon>Pezizomycotina</taxon>
        <taxon>Dothideomycetes</taxon>
        <taxon>Dothideomycetes incertae sedis</taxon>
        <taxon>Patellariales</taxon>
        <taxon>Patellariaceae</taxon>
        <taxon>Patellaria</taxon>
    </lineage>
</organism>
<gene>
    <name evidence="2" type="ORF">M501DRAFT_902430</name>
</gene>
<dbReference type="Gene3D" id="1.10.287.110">
    <property type="entry name" value="DnaJ domain"/>
    <property type="match status" value="1"/>
</dbReference>
<protein>
    <submittedName>
        <fullName evidence="2">Heat shock protein DnaJ</fullName>
    </submittedName>
</protein>
<dbReference type="SUPFAM" id="SSF46565">
    <property type="entry name" value="Chaperone J-domain"/>
    <property type="match status" value="1"/>
</dbReference>
<dbReference type="PRINTS" id="PR00625">
    <property type="entry name" value="JDOMAIN"/>
</dbReference>
<dbReference type="SMART" id="SM00271">
    <property type="entry name" value="DnaJ"/>
    <property type="match status" value="1"/>
</dbReference>
<dbReference type="EMBL" id="MU006093">
    <property type="protein sequence ID" value="KAF2840165.1"/>
    <property type="molecule type" value="Genomic_DNA"/>
</dbReference>
<proteinExistence type="predicted"/>
<dbReference type="PROSITE" id="PS00636">
    <property type="entry name" value="DNAJ_1"/>
    <property type="match status" value="1"/>
</dbReference>
<dbReference type="OrthoDB" id="10250354at2759"/>
<dbReference type="InterPro" id="IPR001623">
    <property type="entry name" value="DnaJ_domain"/>
</dbReference>
<dbReference type="Pfam" id="PF00226">
    <property type="entry name" value="DnaJ"/>
    <property type="match status" value="1"/>
</dbReference>
<keyword evidence="3" id="KW-1185">Reference proteome</keyword>
<sequence>MVKADPKHNYYADLDISPNADTDEIKKQFRKLALKYHPDRNPGRETECVPRFQAIQAAHEILTDNEVRAKYD</sequence>
<comment type="caution">
    <text evidence="2">The sequence shown here is derived from an EMBL/GenBank/DDBJ whole genome shotgun (WGS) entry which is preliminary data.</text>
</comment>
<dbReference type="Proteomes" id="UP000799429">
    <property type="component" value="Unassembled WGS sequence"/>
</dbReference>
<accession>A0A9P4VS76</accession>
<name>A0A9P4VS76_9PEZI</name>
<dbReference type="InterPro" id="IPR018253">
    <property type="entry name" value="DnaJ_domain_CS"/>
</dbReference>
<feature type="domain" description="J" evidence="1">
    <location>
        <begin position="9"/>
        <end position="72"/>
    </location>
</feature>
<evidence type="ECO:0000313" key="2">
    <source>
        <dbReference type="EMBL" id="KAF2840165.1"/>
    </source>
</evidence>
<dbReference type="CDD" id="cd06257">
    <property type="entry name" value="DnaJ"/>
    <property type="match status" value="1"/>
</dbReference>
<dbReference type="InterPro" id="IPR050817">
    <property type="entry name" value="DjlA_DnaK_co-chaperone"/>
</dbReference>
<dbReference type="FunFam" id="1.10.287.110:FF:000096">
    <property type="entry name" value="DnaJ domain protein"/>
    <property type="match status" value="1"/>
</dbReference>
<dbReference type="InterPro" id="IPR036869">
    <property type="entry name" value="J_dom_sf"/>
</dbReference>